<dbReference type="SUPFAM" id="SSF53850">
    <property type="entry name" value="Periplasmic binding protein-like II"/>
    <property type="match status" value="1"/>
</dbReference>
<dbReference type="RefSeq" id="WP_246393442.1">
    <property type="nucleotide sequence ID" value="NZ_JACIEK010000016.1"/>
</dbReference>
<comment type="similarity">
    <text evidence="1">Belongs to the LysR transcriptional regulatory family.</text>
</comment>
<dbReference type="AlphaFoldDB" id="A0A7W6MLU9"/>
<dbReference type="InterPro" id="IPR050950">
    <property type="entry name" value="HTH-type_LysR_regulators"/>
</dbReference>
<dbReference type="InterPro" id="IPR036388">
    <property type="entry name" value="WH-like_DNA-bd_sf"/>
</dbReference>
<proteinExistence type="inferred from homology"/>
<dbReference type="PANTHER" id="PTHR30419:SF8">
    <property type="entry name" value="NITROGEN ASSIMILATION TRANSCRIPTIONAL ACTIVATOR-RELATED"/>
    <property type="match status" value="1"/>
</dbReference>
<evidence type="ECO:0000256" key="3">
    <source>
        <dbReference type="ARBA" id="ARBA00023125"/>
    </source>
</evidence>
<dbReference type="GO" id="GO:0005829">
    <property type="term" value="C:cytosol"/>
    <property type="evidence" value="ECO:0007669"/>
    <property type="project" value="TreeGrafter"/>
</dbReference>
<dbReference type="GO" id="GO:0045893">
    <property type="term" value="P:positive regulation of DNA-templated transcription"/>
    <property type="evidence" value="ECO:0007669"/>
    <property type="project" value="InterPro"/>
</dbReference>
<dbReference type="GO" id="GO:0003700">
    <property type="term" value="F:DNA-binding transcription factor activity"/>
    <property type="evidence" value="ECO:0007669"/>
    <property type="project" value="InterPro"/>
</dbReference>
<dbReference type="Gene3D" id="1.10.10.10">
    <property type="entry name" value="Winged helix-like DNA-binding domain superfamily/Winged helix DNA-binding domain"/>
    <property type="match status" value="1"/>
</dbReference>
<reference evidence="6 7" key="1">
    <citation type="submission" date="2020-08" db="EMBL/GenBank/DDBJ databases">
        <title>Genomic Encyclopedia of Type Strains, Phase IV (KMG-IV): sequencing the most valuable type-strain genomes for metagenomic binning, comparative biology and taxonomic classification.</title>
        <authorList>
            <person name="Goeker M."/>
        </authorList>
    </citation>
    <scope>NUCLEOTIDE SEQUENCE [LARGE SCALE GENOMIC DNA]</scope>
    <source>
        <strain evidence="6 7">DSM 102238</strain>
    </source>
</reference>
<dbReference type="InterPro" id="IPR036390">
    <property type="entry name" value="WH_DNA-bd_sf"/>
</dbReference>
<protein>
    <submittedName>
        <fullName evidence="6">LysR family pca operon transcriptional activator</fullName>
    </submittedName>
</protein>
<organism evidence="6 7">
    <name type="scientific">Aureimonas pseudogalii</name>
    <dbReference type="NCBI Taxonomy" id="1744844"/>
    <lineage>
        <taxon>Bacteria</taxon>
        <taxon>Pseudomonadati</taxon>
        <taxon>Pseudomonadota</taxon>
        <taxon>Alphaproteobacteria</taxon>
        <taxon>Hyphomicrobiales</taxon>
        <taxon>Aurantimonadaceae</taxon>
        <taxon>Aureimonas</taxon>
    </lineage>
</organism>
<evidence type="ECO:0000256" key="1">
    <source>
        <dbReference type="ARBA" id="ARBA00009437"/>
    </source>
</evidence>
<feature type="domain" description="HTH lysR-type" evidence="5">
    <location>
        <begin position="1"/>
        <end position="56"/>
    </location>
</feature>
<comment type="caution">
    <text evidence="6">The sequence shown here is derived from an EMBL/GenBank/DDBJ whole genome shotgun (WGS) entry which is preliminary data.</text>
</comment>
<dbReference type="EMBL" id="JACIEK010000016">
    <property type="protein sequence ID" value="MBB4000200.1"/>
    <property type="molecule type" value="Genomic_DNA"/>
</dbReference>
<dbReference type="PROSITE" id="PS50931">
    <property type="entry name" value="HTH_LYSR"/>
    <property type="match status" value="1"/>
</dbReference>
<dbReference type="InterPro" id="IPR005119">
    <property type="entry name" value="LysR_subst-bd"/>
</dbReference>
<gene>
    <name evidence="6" type="ORF">GGR04_004076</name>
</gene>
<dbReference type="SUPFAM" id="SSF46785">
    <property type="entry name" value="Winged helix' DNA-binding domain"/>
    <property type="match status" value="1"/>
</dbReference>
<dbReference type="InterPro" id="IPR012787">
    <property type="entry name" value="TF_PcaQ"/>
</dbReference>
<dbReference type="NCBIfam" id="TIGR02424">
    <property type="entry name" value="TF_pcaQ"/>
    <property type="match status" value="1"/>
</dbReference>
<dbReference type="FunFam" id="1.10.10.10:FF:000001">
    <property type="entry name" value="LysR family transcriptional regulator"/>
    <property type="match status" value="1"/>
</dbReference>
<dbReference type="PANTHER" id="PTHR30419">
    <property type="entry name" value="HTH-TYPE TRANSCRIPTIONAL REGULATOR YBHD"/>
    <property type="match status" value="1"/>
</dbReference>
<evidence type="ECO:0000256" key="2">
    <source>
        <dbReference type="ARBA" id="ARBA00023015"/>
    </source>
</evidence>
<keyword evidence="4" id="KW-0804">Transcription</keyword>
<evidence type="ECO:0000313" key="7">
    <source>
        <dbReference type="Proteomes" id="UP000542776"/>
    </source>
</evidence>
<sequence>MRHLTTFVEVARLKSFVKAADLLAVTQPAVSKTVRELEDLLGSPLIDRSRRAVALTPDGEIFLRHAEASLVSLRRGVGALLDARLPQAPPLRIGALPTVSARLLPPVLRAFMAARLGAVPRIVTGPNAYLLSQLRRGDLDIVLGRMGDTAEMADFAFERLYSERIAFVVRPDHPLRRKTPLDLAGIGAYEALMPPPGSAIRPVVDQLVLALGLARPQAVLETVSPSFGRAYVRSSDAIWVISEGVVEQDIADGILAILPVDTSLTLGPVGITMRPDRSVDLASETFLAELRTASSRLRGDGD</sequence>
<evidence type="ECO:0000313" key="6">
    <source>
        <dbReference type="EMBL" id="MBB4000200.1"/>
    </source>
</evidence>
<keyword evidence="7" id="KW-1185">Reference proteome</keyword>
<evidence type="ECO:0000256" key="4">
    <source>
        <dbReference type="ARBA" id="ARBA00023163"/>
    </source>
</evidence>
<dbReference type="GO" id="GO:0019619">
    <property type="term" value="P:3,4-dihydroxybenzoate catabolic process"/>
    <property type="evidence" value="ECO:0007669"/>
    <property type="project" value="InterPro"/>
</dbReference>
<dbReference type="PRINTS" id="PR00039">
    <property type="entry name" value="HTHLYSR"/>
</dbReference>
<dbReference type="GO" id="GO:0003677">
    <property type="term" value="F:DNA binding"/>
    <property type="evidence" value="ECO:0007669"/>
    <property type="project" value="UniProtKB-KW"/>
</dbReference>
<evidence type="ECO:0000259" key="5">
    <source>
        <dbReference type="PROSITE" id="PS50931"/>
    </source>
</evidence>
<dbReference type="Pfam" id="PF00126">
    <property type="entry name" value="HTH_1"/>
    <property type="match status" value="1"/>
</dbReference>
<dbReference type="Pfam" id="PF03466">
    <property type="entry name" value="LysR_substrate"/>
    <property type="match status" value="1"/>
</dbReference>
<name>A0A7W6MLU9_9HYPH</name>
<keyword evidence="2" id="KW-0805">Transcription regulation</keyword>
<dbReference type="Proteomes" id="UP000542776">
    <property type="component" value="Unassembled WGS sequence"/>
</dbReference>
<accession>A0A7W6MLU9</accession>
<dbReference type="InterPro" id="IPR000847">
    <property type="entry name" value="LysR_HTH_N"/>
</dbReference>
<keyword evidence="3" id="KW-0238">DNA-binding</keyword>
<dbReference type="Gene3D" id="3.40.190.10">
    <property type="entry name" value="Periplasmic binding protein-like II"/>
    <property type="match status" value="2"/>
</dbReference>